<keyword evidence="2 4" id="KW-0436">Ligase</keyword>
<feature type="domain" description="ATP-grasp" evidence="3">
    <location>
        <begin position="135"/>
        <end position="342"/>
    </location>
</feature>
<comment type="caution">
    <text evidence="4">The sequence shown here is derived from an EMBL/GenBank/DDBJ whole genome shotgun (WGS) entry which is preliminary data.</text>
</comment>
<dbReference type="EC" id="6.3.2.4" evidence="4"/>
<organism evidence="4">
    <name type="scientific">bioreactor metagenome</name>
    <dbReference type="NCBI Taxonomy" id="1076179"/>
    <lineage>
        <taxon>unclassified sequences</taxon>
        <taxon>metagenomes</taxon>
        <taxon>ecological metagenomes</taxon>
    </lineage>
</organism>
<sequence>MHDLSLERLWAHAEEKLEGRHLILVCNTKMNPNTEESRGQFNMDTEYFSDEEFEQVVSMFGSLGLATDYFTYEDDFFRYVIEHMSPELLVYNAAQSGTGPGRKSLVPAFCNLHRIPCTGSNAYVVSLCRHKYHVNQILAQAGIKVPQTWLYSNGWLMERHPPLNMQVLLKPIYESASIGIDDTSIQLYTPQADQLIFQRMEQQHQPIIAQEFISGYEVEVPLLRVNGAIYQLPPIGISVDGKHNLGRTILNYERIYFDRYGFYDFAAEKEKISNELCLCAVETAQILDMEGLCRVDFRVRPDGCYYVTDVSTNPHFVAHSSVNSAFQILGLSPEHIAKTLLAATVEKG</sequence>
<dbReference type="InterPro" id="IPR011095">
    <property type="entry name" value="Dala_Dala_lig_C"/>
</dbReference>
<evidence type="ECO:0000256" key="1">
    <source>
        <dbReference type="ARBA" id="ARBA00010871"/>
    </source>
</evidence>
<evidence type="ECO:0000256" key="2">
    <source>
        <dbReference type="ARBA" id="ARBA00022598"/>
    </source>
</evidence>
<dbReference type="SUPFAM" id="SSF56059">
    <property type="entry name" value="Glutathione synthetase ATP-binding domain-like"/>
    <property type="match status" value="1"/>
</dbReference>
<dbReference type="Gene3D" id="3.30.1490.20">
    <property type="entry name" value="ATP-grasp fold, A domain"/>
    <property type="match status" value="1"/>
</dbReference>
<dbReference type="PANTHER" id="PTHR23132:SF23">
    <property type="entry name" value="D-ALANINE--D-ALANINE LIGASE B"/>
    <property type="match status" value="1"/>
</dbReference>
<reference evidence="4" key="1">
    <citation type="submission" date="2019-08" db="EMBL/GenBank/DDBJ databases">
        <authorList>
            <person name="Kucharzyk K."/>
            <person name="Murdoch R.W."/>
            <person name="Higgins S."/>
            <person name="Loffler F."/>
        </authorList>
    </citation>
    <scope>NUCLEOTIDE SEQUENCE</scope>
</reference>
<proteinExistence type="inferred from homology"/>
<dbReference type="InterPro" id="IPR013815">
    <property type="entry name" value="ATP_grasp_subdomain_1"/>
</dbReference>
<dbReference type="GO" id="GO:0008716">
    <property type="term" value="F:D-alanine-D-alanine ligase activity"/>
    <property type="evidence" value="ECO:0007669"/>
    <property type="project" value="UniProtKB-EC"/>
</dbReference>
<dbReference type="GO" id="GO:0005524">
    <property type="term" value="F:ATP binding"/>
    <property type="evidence" value="ECO:0007669"/>
    <property type="project" value="InterPro"/>
</dbReference>
<gene>
    <name evidence="4" type="primary">ddl_30</name>
    <name evidence="4" type="ORF">SDC9_90227</name>
</gene>
<evidence type="ECO:0000259" key="3">
    <source>
        <dbReference type="PROSITE" id="PS50975"/>
    </source>
</evidence>
<evidence type="ECO:0000313" key="4">
    <source>
        <dbReference type="EMBL" id="MPM43550.1"/>
    </source>
</evidence>
<dbReference type="PANTHER" id="PTHR23132">
    <property type="entry name" value="D-ALANINE--D-ALANINE LIGASE"/>
    <property type="match status" value="1"/>
</dbReference>
<comment type="similarity">
    <text evidence="1">Belongs to the D-alanine--D-alanine ligase family.</text>
</comment>
<dbReference type="GO" id="GO:0046872">
    <property type="term" value="F:metal ion binding"/>
    <property type="evidence" value="ECO:0007669"/>
    <property type="project" value="InterPro"/>
</dbReference>
<accession>A0A644ZRG0</accession>
<dbReference type="InterPro" id="IPR011761">
    <property type="entry name" value="ATP-grasp"/>
</dbReference>
<dbReference type="PROSITE" id="PS50975">
    <property type="entry name" value="ATP_GRASP"/>
    <property type="match status" value="1"/>
</dbReference>
<dbReference type="Pfam" id="PF07478">
    <property type="entry name" value="Dala_Dala_lig_C"/>
    <property type="match status" value="1"/>
</dbReference>
<protein>
    <submittedName>
        <fullName evidence="4">D-alanine--D-alanine ligase</fullName>
        <ecNumber evidence="4">6.3.2.4</ecNumber>
    </submittedName>
</protein>
<dbReference type="EMBL" id="VSSQ01010148">
    <property type="protein sequence ID" value="MPM43550.1"/>
    <property type="molecule type" value="Genomic_DNA"/>
</dbReference>
<dbReference type="Gene3D" id="3.30.470.20">
    <property type="entry name" value="ATP-grasp fold, B domain"/>
    <property type="match status" value="1"/>
</dbReference>
<dbReference type="AlphaFoldDB" id="A0A644ZRG0"/>
<name>A0A644ZRG0_9ZZZZ</name>